<evidence type="ECO:0000259" key="2">
    <source>
        <dbReference type="Pfam" id="PF00350"/>
    </source>
</evidence>
<comment type="caution">
    <text evidence="3">The sequence shown here is derived from an EMBL/GenBank/DDBJ whole genome shotgun (WGS) entry which is preliminary data.</text>
</comment>
<feature type="domain" description="Dynamin N-terminal" evidence="2">
    <location>
        <begin position="50"/>
        <end position="104"/>
    </location>
</feature>
<dbReference type="SUPFAM" id="SSF52540">
    <property type="entry name" value="P-loop containing nucleoside triphosphate hydrolases"/>
    <property type="match status" value="1"/>
</dbReference>
<dbReference type="Pfam" id="PF00350">
    <property type="entry name" value="Dynamin_N"/>
    <property type="match status" value="1"/>
</dbReference>
<dbReference type="RefSeq" id="XP_066704918.1">
    <property type="nucleotide sequence ID" value="XM_066839854.1"/>
</dbReference>
<feature type="region of interest" description="Disordered" evidence="1">
    <location>
        <begin position="90"/>
        <end position="119"/>
    </location>
</feature>
<organism evidence="3 4">
    <name type="scientific">Apiospora aurea</name>
    <dbReference type="NCBI Taxonomy" id="335848"/>
    <lineage>
        <taxon>Eukaryota</taxon>
        <taxon>Fungi</taxon>
        <taxon>Dikarya</taxon>
        <taxon>Ascomycota</taxon>
        <taxon>Pezizomycotina</taxon>
        <taxon>Sordariomycetes</taxon>
        <taxon>Xylariomycetidae</taxon>
        <taxon>Amphisphaeriales</taxon>
        <taxon>Apiosporaceae</taxon>
        <taxon>Apiospora</taxon>
    </lineage>
</organism>
<evidence type="ECO:0000313" key="3">
    <source>
        <dbReference type="EMBL" id="KAK7962807.1"/>
    </source>
</evidence>
<dbReference type="InterPro" id="IPR045063">
    <property type="entry name" value="Dynamin_N"/>
</dbReference>
<gene>
    <name evidence="3" type="ORF">PG986_003632</name>
</gene>
<dbReference type="Gene3D" id="3.40.50.300">
    <property type="entry name" value="P-loop containing nucleotide triphosphate hydrolases"/>
    <property type="match status" value="1"/>
</dbReference>
<dbReference type="EMBL" id="JAQQWE010000002">
    <property type="protein sequence ID" value="KAK7962807.1"/>
    <property type="molecule type" value="Genomic_DNA"/>
</dbReference>
<feature type="compositionally biased region" description="Polar residues" evidence="1">
    <location>
        <begin position="106"/>
        <end position="119"/>
    </location>
</feature>
<sequence length="119" mass="12742">MATDTNNDPAPRSCLPMLEGLQSAKSKKRVSQIDQARANGAGDFVSMPQILVAGDQSSGKSTALARLIGVPFPIKDGLCTRFPTEIIARRSNTERSITASVHPHSSRSLETRASLSSYN</sequence>
<dbReference type="PRINTS" id="PR00195">
    <property type="entry name" value="DYNAMIN"/>
</dbReference>
<proteinExistence type="predicted"/>
<keyword evidence="4" id="KW-1185">Reference proteome</keyword>
<dbReference type="InterPro" id="IPR027417">
    <property type="entry name" value="P-loop_NTPase"/>
</dbReference>
<evidence type="ECO:0000256" key="1">
    <source>
        <dbReference type="SAM" id="MobiDB-lite"/>
    </source>
</evidence>
<protein>
    <submittedName>
        <fullName evidence="3">Vacuolar sorting protein VPS1</fullName>
    </submittedName>
</protein>
<dbReference type="Proteomes" id="UP001391051">
    <property type="component" value="Unassembled WGS sequence"/>
</dbReference>
<dbReference type="GeneID" id="92072916"/>
<evidence type="ECO:0000313" key="4">
    <source>
        <dbReference type="Proteomes" id="UP001391051"/>
    </source>
</evidence>
<accession>A0ABR1QS84</accession>
<reference evidence="3 4" key="1">
    <citation type="submission" date="2023-01" db="EMBL/GenBank/DDBJ databases">
        <title>Analysis of 21 Apiospora genomes using comparative genomics revels a genus with tremendous synthesis potential of carbohydrate active enzymes and secondary metabolites.</title>
        <authorList>
            <person name="Sorensen T."/>
        </authorList>
    </citation>
    <scope>NUCLEOTIDE SEQUENCE [LARGE SCALE GENOMIC DNA]</scope>
    <source>
        <strain evidence="3 4">CBS 24483</strain>
    </source>
</reference>
<name>A0ABR1QS84_9PEZI</name>
<dbReference type="InterPro" id="IPR022812">
    <property type="entry name" value="Dynamin"/>
</dbReference>